<dbReference type="PANTHER" id="PTHR37164:SF1">
    <property type="entry name" value="BACTERIOHEMERYTHRIN"/>
    <property type="match status" value="1"/>
</dbReference>
<dbReference type="NCBIfam" id="TIGR02481">
    <property type="entry name" value="hemeryth_dom"/>
    <property type="match status" value="1"/>
</dbReference>
<keyword evidence="4" id="KW-1185">Reference proteome</keyword>
<proteinExistence type="predicted"/>
<gene>
    <name evidence="3" type="ORF">Azoinq_01295</name>
</gene>
<accession>A0A975SN15</accession>
<dbReference type="InterPro" id="IPR016131">
    <property type="entry name" value="Haemerythrin_Fe_BS"/>
</dbReference>
<feature type="domain" description="Hemerythrin-like" evidence="2">
    <location>
        <begin position="14"/>
        <end position="128"/>
    </location>
</feature>
<evidence type="ECO:0000256" key="1">
    <source>
        <dbReference type="ARBA" id="ARBA00022621"/>
    </source>
</evidence>
<dbReference type="CDD" id="cd12107">
    <property type="entry name" value="Hemerythrin"/>
    <property type="match status" value="1"/>
</dbReference>
<dbReference type="Pfam" id="PF01814">
    <property type="entry name" value="Hemerythrin"/>
    <property type="match status" value="1"/>
</dbReference>
<evidence type="ECO:0000313" key="4">
    <source>
        <dbReference type="Proteomes" id="UP000683428"/>
    </source>
</evidence>
<organism evidence="3 4">
    <name type="scientific">Azospira inquinata</name>
    <dbReference type="NCBI Taxonomy" id="2785627"/>
    <lineage>
        <taxon>Bacteria</taxon>
        <taxon>Pseudomonadati</taxon>
        <taxon>Pseudomonadota</taxon>
        <taxon>Betaproteobacteria</taxon>
        <taxon>Rhodocyclales</taxon>
        <taxon>Rhodocyclaceae</taxon>
        <taxon>Azospira</taxon>
    </lineage>
</organism>
<keyword evidence="1" id="KW-0561">Oxygen transport</keyword>
<dbReference type="InterPro" id="IPR050669">
    <property type="entry name" value="Hemerythrin"/>
</dbReference>
<reference evidence="3" key="1">
    <citation type="submission" date="2020-11" db="EMBL/GenBank/DDBJ databases">
        <title>Azospira inquinata sp. nov.</title>
        <authorList>
            <person name="Moe W.M."/>
            <person name="Mikes M.C."/>
        </authorList>
    </citation>
    <scope>NUCLEOTIDE SEQUENCE</scope>
    <source>
        <strain evidence="3">Azo-3</strain>
    </source>
</reference>
<evidence type="ECO:0000313" key="3">
    <source>
        <dbReference type="EMBL" id="QWT49283.1"/>
    </source>
</evidence>
<evidence type="ECO:0000259" key="2">
    <source>
        <dbReference type="Pfam" id="PF01814"/>
    </source>
</evidence>
<dbReference type="NCBIfam" id="NF033749">
    <property type="entry name" value="bact_hemeryth"/>
    <property type="match status" value="1"/>
</dbReference>
<dbReference type="InterPro" id="IPR012312">
    <property type="entry name" value="Hemerythrin-like"/>
</dbReference>
<protein>
    <submittedName>
        <fullName evidence="3">Hemerythrin family protein</fullName>
    </submittedName>
</protein>
<dbReference type="EMBL" id="CP064782">
    <property type="protein sequence ID" value="QWT49283.1"/>
    <property type="molecule type" value="Genomic_DNA"/>
</dbReference>
<dbReference type="PROSITE" id="PS00550">
    <property type="entry name" value="HEMERYTHRINS"/>
    <property type="match status" value="1"/>
</dbReference>
<name>A0A975SN15_9RHOO</name>
<dbReference type="GO" id="GO:0046872">
    <property type="term" value="F:metal ion binding"/>
    <property type="evidence" value="ECO:0007669"/>
    <property type="project" value="InterPro"/>
</dbReference>
<dbReference type="PANTHER" id="PTHR37164">
    <property type="entry name" value="BACTERIOHEMERYTHRIN"/>
    <property type="match status" value="1"/>
</dbReference>
<dbReference type="KEGG" id="aiq:Azoinq_01295"/>
<keyword evidence="1" id="KW-0813">Transport</keyword>
<dbReference type="GO" id="GO:0005344">
    <property type="term" value="F:oxygen carrier activity"/>
    <property type="evidence" value="ECO:0007669"/>
    <property type="project" value="UniProtKB-KW"/>
</dbReference>
<dbReference type="AlphaFoldDB" id="A0A975SN15"/>
<dbReference type="InterPro" id="IPR012827">
    <property type="entry name" value="Hemerythrin_metal-bd"/>
</dbReference>
<dbReference type="RefSeq" id="WP_216127652.1">
    <property type="nucleotide sequence ID" value="NZ_CP064782.1"/>
</dbReference>
<dbReference type="Proteomes" id="UP000683428">
    <property type="component" value="Chromosome"/>
</dbReference>
<sequence>MPIYFPWSPTLSVGLDEIDAQHKLLVDIINRVYQAMIDRAPRASSARVLDELVQYTAVHFAVEESLFRMTDYPGYEGHKAQHERLKREVMQIREDFAAGRIGLDLHLMAFLKRWLENHICREDKTYVGHLLKSGIKAHWNQPGWVGRIWSSLRA</sequence>